<dbReference type="InterPro" id="IPR036427">
    <property type="entry name" value="Bromodomain-like_sf"/>
</dbReference>
<dbReference type="SUPFAM" id="SSF47370">
    <property type="entry name" value="Bromodomain"/>
    <property type="match status" value="1"/>
</dbReference>
<dbReference type="InterPro" id="IPR056522">
    <property type="entry name" value="KIAA2026_hel"/>
</dbReference>
<feature type="compositionally biased region" description="Polar residues" evidence="4">
    <location>
        <begin position="1039"/>
        <end position="1048"/>
    </location>
</feature>
<sequence>MDLSQAASEDSNNHSPGQGRGGGGGRNFSISSVNIPKHRDDDDDNYQKISENMSENQSFESIHGCFPPPNNNSIQSHSKESLPEFNLERSSLIDDLELSTTVSEDHEEESDINEDVEEEEGEIEEEEEMGRGENDDDVDDDEDMVSEEEEMEEEETEPADIEDEEESLKSENTREGQSHVKASVPKRGILSLYSGMNDIISESSSISSSSASTPSVTPTKMMGNGPSRLQAALTSSLSYKGSGGGLLVHHPVTPKKRVVNKTNTDHLSEELSLGYRILMELMSDYQKGSNAPFMEPIEMDPEKNGDYLDVVKKPMWLKKIREHLLDGKYETITELIGDIRVMLENAYRYYGPAHSISKKGLRLEHMMEQKIALLPKEVRELCTLEKTSGMPPEDITQKHRNKTARISVNGDNFFSYVLYRVRGCRLNRDKEIKRRRMEAMRQAKRDREQEVIHWEEDLLKEPIHTHMKAMWELPQIGHFIFLTLKTLNIYEVPQYELERMLLMPQASRTLAMLLTSLLSSPQQRQKLSEKPYMPYKVWARKLAHKTLLWYRCYSRENQDPQKVFDQMGIEPEFWLICGPSNPFESQLFHEMTFHQRVWLLKSLCDYLLNNHKTVQEVMAEQPEADQREYNLGRDRNGNEYLHFPQFCGQSLRIYKRARVPSPEISPPQEDVREGFILPLEKIKEFKKMVRKFKHKYEEEAEWEGARKKKRRKRKRANRIIDPEEELVSSVRSRPCNLRQRPRARYNDQYEDLGLSSDDEPRFKPKSKRAMLEEVESDEDEVEDSVKKSDCVTTPLAEPNFLDDEVTNSSVQSGPQEALSRLQQKNPRLKKGGKKKPTCEVCGKSFHTIAALKGHRAVHTKEKQKLSNEADCNQSSDKAQLDGIMEKSVIGDNLRAHNENLESENKSETNFVNKESDLKTESLMNGDMKDKNGDKAKKMLNTQGSALGAETLSIKTENFEDEKPDLVQLKNEINENEMDVKQEVHVKEEPFVNSMAVSYTMKNENEVLEKECEGKSTNKFMSDNQVKEEKIVSDKVKTNEIGSSSSNDGTETTRDTEEEDACKSSTPSLPAEPKAIHDPTPYLPRIEDFELVVTSVEQLRLLIQKFGDLPEAVANANTDKDSSKEADTKPEKRPSCEVKLHRALCNLLSELSPWESKLLTADKKLRTKLRNQWNDFIK</sequence>
<dbReference type="PANTHER" id="PTHR31095:SF3">
    <property type="entry name" value="RIKEN CDNA 9930021J03 GENE"/>
    <property type="match status" value="1"/>
</dbReference>
<evidence type="ECO:0000313" key="7">
    <source>
        <dbReference type="EMBL" id="KAK7066542.1"/>
    </source>
</evidence>
<feature type="region of interest" description="Disordered" evidence="4">
    <location>
        <begin position="852"/>
        <end position="878"/>
    </location>
</feature>
<dbReference type="PANTHER" id="PTHR31095">
    <property type="entry name" value="RIKEN CDNA 9930021J03 GENE"/>
    <property type="match status" value="1"/>
</dbReference>
<protein>
    <recommendedName>
        <fullName evidence="9">C2H2-type domain-containing protein</fullName>
    </recommendedName>
</protein>
<evidence type="ECO:0000256" key="1">
    <source>
        <dbReference type="ARBA" id="ARBA00023117"/>
    </source>
</evidence>
<dbReference type="CDD" id="cd04369">
    <property type="entry name" value="Bromodomain"/>
    <property type="match status" value="1"/>
</dbReference>
<evidence type="ECO:0000256" key="2">
    <source>
        <dbReference type="PROSITE-ProRule" id="PRU00035"/>
    </source>
</evidence>
<evidence type="ECO:0000259" key="5">
    <source>
        <dbReference type="PROSITE" id="PS50014"/>
    </source>
</evidence>
<feature type="compositionally biased region" description="Basic and acidic residues" evidence="4">
    <location>
        <begin position="1024"/>
        <end position="1037"/>
    </location>
</feature>
<name>A0AAN8WK57_HALRR</name>
<gene>
    <name evidence="7" type="ORF">SK128_019295</name>
</gene>
<feature type="compositionally biased region" description="Polar residues" evidence="4">
    <location>
        <begin position="47"/>
        <end position="60"/>
    </location>
</feature>
<reference evidence="7 8" key="1">
    <citation type="submission" date="2023-11" db="EMBL/GenBank/DDBJ databases">
        <title>Halocaridina rubra genome assembly.</title>
        <authorList>
            <person name="Smith C."/>
        </authorList>
    </citation>
    <scope>NUCLEOTIDE SEQUENCE [LARGE SCALE GENOMIC DNA]</scope>
    <source>
        <strain evidence="7">EP-1</strain>
        <tissue evidence="7">Whole</tissue>
    </source>
</reference>
<dbReference type="PROSITE" id="PS00028">
    <property type="entry name" value="ZINC_FINGER_C2H2_1"/>
    <property type="match status" value="1"/>
</dbReference>
<feature type="region of interest" description="Disordered" evidence="4">
    <location>
        <begin position="1012"/>
        <end position="1080"/>
    </location>
</feature>
<evidence type="ECO:0000256" key="3">
    <source>
        <dbReference type="PROSITE-ProRule" id="PRU00042"/>
    </source>
</evidence>
<organism evidence="7 8">
    <name type="scientific">Halocaridina rubra</name>
    <name type="common">Hawaiian red shrimp</name>
    <dbReference type="NCBI Taxonomy" id="373956"/>
    <lineage>
        <taxon>Eukaryota</taxon>
        <taxon>Metazoa</taxon>
        <taxon>Ecdysozoa</taxon>
        <taxon>Arthropoda</taxon>
        <taxon>Crustacea</taxon>
        <taxon>Multicrustacea</taxon>
        <taxon>Malacostraca</taxon>
        <taxon>Eumalacostraca</taxon>
        <taxon>Eucarida</taxon>
        <taxon>Decapoda</taxon>
        <taxon>Pleocyemata</taxon>
        <taxon>Caridea</taxon>
        <taxon>Atyoidea</taxon>
        <taxon>Atyidae</taxon>
        <taxon>Halocaridina</taxon>
    </lineage>
</organism>
<dbReference type="InterPro" id="IPR036236">
    <property type="entry name" value="Znf_C2H2_sf"/>
</dbReference>
<feature type="compositionally biased region" description="Basic and acidic residues" evidence="4">
    <location>
        <begin position="858"/>
        <end position="867"/>
    </location>
</feature>
<dbReference type="InterPro" id="IPR040214">
    <property type="entry name" value="BRD10"/>
</dbReference>
<dbReference type="GO" id="GO:0008270">
    <property type="term" value="F:zinc ion binding"/>
    <property type="evidence" value="ECO:0007669"/>
    <property type="project" value="UniProtKB-KW"/>
</dbReference>
<feature type="compositionally biased region" description="Polar residues" evidence="4">
    <location>
        <begin position="1"/>
        <end position="16"/>
    </location>
</feature>
<dbReference type="Gene3D" id="1.20.920.10">
    <property type="entry name" value="Bromodomain-like"/>
    <property type="match status" value="1"/>
</dbReference>
<keyword evidence="3" id="KW-0479">Metal-binding</keyword>
<dbReference type="Pfam" id="PF00439">
    <property type="entry name" value="Bromodomain"/>
    <property type="match status" value="1"/>
</dbReference>
<dbReference type="EMBL" id="JAXCGZ010019141">
    <property type="protein sequence ID" value="KAK7066542.1"/>
    <property type="molecule type" value="Genomic_DNA"/>
</dbReference>
<keyword evidence="3" id="KW-0863">Zinc-finger</keyword>
<feature type="domain" description="C2H2-type" evidence="6">
    <location>
        <begin position="836"/>
        <end position="863"/>
    </location>
</feature>
<dbReference type="Proteomes" id="UP001381693">
    <property type="component" value="Unassembled WGS sequence"/>
</dbReference>
<feature type="region of interest" description="Disordered" evidence="4">
    <location>
        <begin position="1113"/>
        <end position="1133"/>
    </location>
</feature>
<accession>A0AAN8WK57</accession>
<evidence type="ECO:0008006" key="9">
    <source>
        <dbReference type="Google" id="ProtNLM"/>
    </source>
</evidence>
<keyword evidence="1 2" id="KW-0103">Bromodomain</keyword>
<comment type="caution">
    <text evidence="7">The sequence shown here is derived from an EMBL/GenBank/DDBJ whole genome shotgun (WGS) entry which is preliminary data.</text>
</comment>
<dbReference type="InterPro" id="IPR001487">
    <property type="entry name" value="Bromodomain"/>
</dbReference>
<dbReference type="SUPFAM" id="SSF57667">
    <property type="entry name" value="beta-beta-alpha zinc fingers"/>
    <property type="match status" value="1"/>
</dbReference>
<feature type="region of interest" description="Disordered" evidence="4">
    <location>
        <begin position="735"/>
        <end position="837"/>
    </location>
</feature>
<dbReference type="Gene3D" id="3.30.160.60">
    <property type="entry name" value="Classic Zinc Finger"/>
    <property type="match status" value="1"/>
</dbReference>
<evidence type="ECO:0000256" key="4">
    <source>
        <dbReference type="SAM" id="MobiDB-lite"/>
    </source>
</evidence>
<feature type="compositionally biased region" description="Basic and acidic residues" evidence="4">
    <location>
        <begin position="1117"/>
        <end position="1133"/>
    </location>
</feature>
<dbReference type="InterPro" id="IPR013087">
    <property type="entry name" value="Znf_C2H2_type"/>
</dbReference>
<dbReference type="AlphaFoldDB" id="A0AAN8WK57"/>
<feature type="region of interest" description="Disordered" evidence="4">
    <location>
        <begin position="898"/>
        <end position="934"/>
    </location>
</feature>
<dbReference type="PROSITE" id="PS50157">
    <property type="entry name" value="ZINC_FINGER_C2H2_2"/>
    <property type="match status" value="1"/>
</dbReference>
<feature type="domain" description="Bromo" evidence="5">
    <location>
        <begin position="285"/>
        <end position="357"/>
    </location>
</feature>
<dbReference type="SMART" id="SM00297">
    <property type="entry name" value="BROMO"/>
    <property type="match status" value="1"/>
</dbReference>
<feature type="compositionally biased region" description="Acidic residues" evidence="4">
    <location>
        <begin position="105"/>
        <end position="166"/>
    </location>
</feature>
<feature type="compositionally biased region" description="Acidic residues" evidence="4">
    <location>
        <begin position="772"/>
        <end position="782"/>
    </location>
</feature>
<feature type="region of interest" description="Disordered" evidence="4">
    <location>
        <begin position="1"/>
        <end position="182"/>
    </location>
</feature>
<keyword evidence="3" id="KW-0862">Zinc</keyword>
<evidence type="ECO:0000259" key="6">
    <source>
        <dbReference type="PROSITE" id="PS50157"/>
    </source>
</evidence>
<dbReference type="Pfam" id="PF23450">
    <property type="entry name" value="KIAA2026_hel"/>
    <property type="match status" value="1"/>
</dbReference>
<dbReference type="PROSITE" id="PS50014">
    <property type="entry name" value="BROMODOMAIN_2"/>
    <property type="match status" value="1"/>
</dbReference>
<proteinExistence type="predicted"/>
<feature type="compositionally biased region" description="Polar residues" evidence="4">
    <location>
        <begin position="806"/>
        <end position="825"/>
    </location>
</feature>
<dbReference type="PRINTS" id="PR00503">
    <property type="entry name" value="BROMODOMAIN"/>
</dbReference>
<evidence type="ECO:0000313" key="8">
    <source>
        <dbReference type="Proteomes" id="UP001381693"/>
    </source>
</evidence>
<feature type="compositionally biased region" description="Basic and acidic residues" evidence="4">
    <location>
        <begin position="167"/>
        <end position="178"/>
    </location>
</feature>
<keyword evidence="8" id="KW-1185">Reference proteome</keyword>
<feature type="compositionally biased region" description="Basic residues" evidence="4">
    <location>
        <begin position="826"/>
        <end position="835"/>
    </location>
</feature>
<feature type="non-terminal residue" evidence="7">
    <location>
        <position position="1177"/>
    </location>
</feature>